<proteinExistence type="predicted"/>
<keyword evidence="1 5" id="KW-0489">Methyltransferase</keyword>
<evidence type="ECO:0000256" key="2">
    <source>
        <dbReference type="ARBA" id="ARBA00022679"/>
    </source>
</evidence>
<sequence>MPSEPKEIVRRGYDAVSERYRADDDEPPAYTAWLADLRAWLPPVASVLDLGCGCGVPVSRTLADLGHDVVGVDISAVQVERARRLVPAARFIQADAASLSFAPGSFDAIVCLYMLIHLPHGEQEALIRNLGTWLKPDGVLLATVGARAWTGEEEDWLGGGERMWWSHPGAQTYRRWLTSAGLIIERDEFVPEGSGGHQMLMARSG</sequence>
<evidence type="ECO:0000313" key="5">
    <source>
        <dbReference type="EMBL" id="MCH6167072.1"/>
    </source>
</evidence>
<dbReference type="InterPro" id="IPR029063">
    <property type="entry name" value="SAM-dependent_MTases_sf"/>
</dbReference>
<evidence type="ECO:0000259" key="4">
    <source>
        <dbReference type="Pfam" id="PF13649"/>
    </source>
</evidence>
<name>A0ABS9TEZ9_9PSEU</name>
<dbReference type="SUPFAM" id="SSF53335">
    <property type="entry name" value="S-adenosyl-L-methionine-dependent methyltransferases"/>
    <property type="match status" value="1"/>
</dbReference>
<organism evidence="5 6">
    <name type="scientific">Pseudonocardia alaniniphila</name>
    <dbReference type="NCBI Taxonomy" id="75291"/>
    <lineage>
        <taxon>Bacteria</taxon>
        <taxon>Bacillati</taxon>
        <taxon>Actinomycetota</taxon>
        <taxon>Actinomycetes</taxon>
        <taxon>Pseudonocardiales</taxon>
        <taxon>Pseudonocardiaceae</taxon>
        <taxon>Pseudonocardia</taxon>
    </lineage>
</organism>
<keyword evidence="2" id="KW-0808">Transferase</keyword>
<dbReference type="EMBL" id="JAKXMK010000012">
    <property type="protein sequence ID" value="MCH6167072.1"/>
    <property type="molecule type" value="Genomic_DNA"/>
</dbReference>
<evidence type="ECO:0000256" key="3">
    <source>
        <dbReference type="ARBA" id="ARBA00022691"/>
    </source>
</evidence>
<dbReference type="RefSeq" id="WP_241037241.1">
    <property type="nucleotide sequence ID" value="NZ_BAAAJF010000015.1"/>
</dbReference>
<keyword evidence="6" id="KW-1185">Reference proteome</keyword>
<evidence type="ECO:0000256" key="1">
    <source>
        <dbReference type="ARBA" id="ARBA00022603"/>
    </source>
</evidence>
<dbReference type="GO" id="GO:0008168">
    <property type="term" value="F:methyltransferase activity"/>
    <property type="evidence" value="ECO:0007669"/>
    <property type="project" value="UniProtKB-KW"/>
</dbReference>
<keyword evidence="3" id="KW-0949">S-adenosyl-L-methionine</keyword>
<protein>
    <submittedName>
        <fullName evidence="5">Class I SAM-dependent methyltransferase</fullName>
    </submittedName>
</protein>
<dbReference type="Pfam" id="PF13649">
    <property type="entry name" value="Methyltransf_25"/>
    <property type="match status" value="1"/>
</dbReference>
<dbReference type="GO" id="GO:0032259">
    <property type="term" value="P:methylation"/>
    <property type="evidence" value="ECO:0007669"/>
    <property type="project" value="UniProtKB-KW"/>
</dbReference>
<comment type="caution">
    <text evidence="5">The sequence shown here is derived from an EMBL/GenBank/DDBJ whole genome shotgun (WGS) entry which is preliminary data.</text>
</comment>
<dbReference type="Proteomes" id="UP001299970">
    <property type="component" value="Unassembled WGS sequence"/>
</dbReference>
<gene>
    <name evidence="5" type="ORF">MMF94_15415</name>
</gene>
<dbReference type="Gene3D" id="3.40.50.150">
    <property type="entry name" value="Vaccinia Virus protein VP39"/>
    <property type="match status" value="1"/>
</dbReference>
<evidence type="ECO:0000313" key="6">
    <source>
        <dbReference type="Proteomes" id="UP001299970"/>
    </source>
</evidence>
<accession>A0ABS9TEZ9</accession>
<dbReference type="InterPro" id="IPR041698">
    <property type="entry name" value="Methyltransf_25"/>
</dbReference>
<dbReference type="PANTHER" id="PTHR43464:SF19">
    <property type="entry name" value="UBIQUINONE BIOSYNTHESIS O-METHYLTRANSFERASE, MITOCHONDRIAL"/>
    <property type="match status" value="1"/>
</dbReference>
<feature type="domain" description="Methyltransferase" evidence="4">
    <location>
        <begin position="47"/>
        <end position="138"/>
    </location>
</feature>
<dbReference type="PANTHER" id="PTHR43464">
    <property type="entry name" value="METHYLTRANSFERASE"/>
    <property type="match status" value="1"/>
</dbReference>
<reference evidence="5 6" key="1">
    <citation type="submission" date="2022-03" db="EMBL/GenBank/DDBJ databases">
        <title>Pseudonocardia alaer sp. nov., a novel actinomycete isolated from reed forest soil.</title>
        <authorList>
            <person name="Wang L."/>
        </authorList>
    </citation>
    <scope>NUCLEOTIDE SEQUENCE [LARGE SCALE GENOMIC DNA]</scope>
    <source>
        <strain evidence="5 6">Y-16303</strain>
    </source>
</reference>
<dbReference type="CDD" id="cd02440">
    <property type="entry name" value="AdoMet_MTases"/>
    <property type="match status" value="1"/>
</dbReference>